<dbReference type="PANTHER" id="PTHR23026">
    <property type="entry name" value="NADPH NITROREDUCTASE"/>
    <property type="match status" value="1"/>
</dbReference>
<dbReference type="Gene3D" id="3.40.109.10">
    <property type="entry name" value="NADH Oxidase"/>
    <property type="match status" value="2"/>
</dbReference>
<evidence type="ECO:0000259" key="2">
    <source>
        <dbReference type="Pfam" id="PF00881"/>
    </source>
</evidence>
<evidence type="ECO:0000313" key="4">
    <source>
        <dbReference type="Proteomes" id="UP000315995"/>
    </source>
</evidence>
<dbReference type="OrthoDB" id="272552at2"/>
<reference evidence="3 4" key="1">
    <citation type="submission" date="2019-06" db="EMBL/GenBank/DDBJ databases">
        <title>Persicimonas caeni gen. nov., sp. nov., a predatory bacterium isolated from solar saltern.</title>
        <authorList>
            <person name="Wang S."/>
        </authorList>
    </citation>
    <scope>NUCLEOTIDE SEQUENCE [LARGE SCALE GENOMIC DNA]</scope>
    <source>
        <strain evidence="3 4">YN101</strain>
    </source>
</reference>
<gene>
    <name evidence="3" type="ORF">FIV42_01635</name>
</gene>
<dbReference type="InterPro" id="IPR029479">
    <property type="entry name" value="Nitroreductase"/>
</dbReference>
<dbReference type="Pfam" id="PF00881">
    <property type="entry name" value="Nitroreductase"/>
    <property type="match status" value="1"/>
</dbReference>
<dbReference type="PANTHER" id="PTHR23026:SF123">
    <property type="entry name" value="NAD(P)H NITROREDUCTASE RV3131-RELATED"/>
    <property type="match status" value="1"/>
</dbReference>
<proteinExistence type="predicted"/>
<dbReference type="GO" id="GO:0016491">
    <property type="term" value="F:oxidoreductase activity"/>
    <property type="evidence" value="ECO:0007669"/>
    <property type="project" value="InterPro"/>
</dbReference>
<dbReference type="Proteomes" id="UP000315995">
    <property type="component" value="Chromosome"/>
</dbReference>
<dbReference type="InterPro" id="IPR050627">
    <property type="entry name" value="Nitroreductase/BluB"/>
</dbReference>
<keyword evidence="4" id="KW-1185">Reference proteome</keyword>
<accession>A0A4Y6PME5</accession>
<feature type="region of interest" description="Disordered" evidence="1">
    <location>
        <begin position="335"/>
        <end position="355"/>
    </location>
</feature>
<evidence type="ECO:0000313" key="3">
    <source>
        <dbReference type="EMBL" id="QDG49484.1"/>
    </source>
</evidence>
<accession>A0A5B8XYE5</accession>
<name>A0A4Y6PME5_PERCE</name>
<dbReference type="NCBIfam" id="NF047509">
    <property type="entry name" value="Rv3131_FMN_oxido"/>
    <property type="match status" value="1"/>
</dbReference>
<sequence>MRVLCPSKITFSRRTAMTPYEPTSSPWEIDAEAFPVDRPLEDKLRFLLGYAALAPSSHNSEPWKFAVEGNRVRLFADTSRWLKVADADKRELYVSLGCALENLLVAAEHFGLGHTTRYMPESSDETLAAVVEFSASGESSDVRSAEHFEAIKVRQTNHQPYDRTPVTDEEVVALAACVAEDDVELRLFADEAKRQRIEELTLRADALQFADPEWRRELGHWIGEGAFGNSWLMAKISKFAVTYLDMGKGTAKTDARAFESAPIFAFICSNDHDRRAQIRCGQVFERIWLEAAALGLAMQPMNQVLQLPELKEELISSLEFTDQVPQVAFRLGHAEREEKRSPRRPVSEVLIASNQ</sequence>
<organism evidence="3 4">
    <name type="scientific">Persicimonas caeni</name>
    <dbReference type="NCBI Taxonomy" id="2292766"/>
    <lineage>
        <taxon>Bacteria</taxon>
        <taxon>Deltaproteobacteria</taxon>
        <taxon>Bradymonadales</taxon>
        <taxon>Bradymonadaceae</taxon>
        <taxon>Persicimonas</taxon>
    </lineage>
</organism>
<dbReference type="InterPro" id="IPR000415">
    <property type="entry name" value="Nitroreductase-like"/>
</dbReference>
<protein>
    <submittedName>
        <fullName evidence="3">Nitroreductase</fullName>
    </submittedName>
</protein>
<feature type="domain" description="Nitroreductase" evidence="2">
    <location>
        <begin position="159"/>
        <end position="333"/>
    </location>
</feature>
<dbReference type="AlphaFoldDB" id="A0A4Y6PME5"/>
<dbReference type="EMBL" id="CP041186">
    <property type="protein sequence ID" value="QDG49484.1"/>
    <property type="molecule type" value="Genomic_DNA"/>
</dbReference>
<evidence type="ECO:0000256" key="1">
    <source>
        <dbReference type="SAM" id="MobiDB-lite"/>
    </source>
</evidence>
<dbReference type="SUPFAM" id="SSF55469">
    <property type="entry name" value="FMN-dependent nitroreductase-like"/>
    <property type="match status" value="2"/>
</dbReference>